<proteinExistence type="predicted"/>
<dbReference type="SUPFAM" id="SSF53448">
    <property type="entry name" value="Nucleotide-diphospho-sugar transferases"/>
    <property type="match status" value="1"/>
</dbReference>
<organism evidence="2">
    <name type="scientific">hydrothermal vent metagenome</name>
    <dbReference type="NCBI Taxonomy" id="652676"/>
    <lineage>
        <taxon>unclassified sequences</taxon>
        <taxon>metagenomes</taxon>
        <taxon>ecological metagenomes</taxon>
    </lineage>
</organism>
<gene>
    <name evidence="2" type="ORF">MNBD_GAMMA12-220</name>
</gene>
<dbReference type="PANTHER" id="PTHR43685">
    <property type="entry name" value="GLYCOSYLTRANSFERASE"/>
    <property type="match status" value="1"/>
</dbReference>
<dbReference type="InterPro" id="IPR001173">
    <property type="entry name" value="Glyco_trans_2-like"/>
</dbReference>
<dbReference type="Pfam" id="PF00535">
    <property type="entry name" value="Glycos_transf_2"/>
    <property type="match status" value="1"/>
</dbReference>
<dbReference type="AlphaFoldDB" id="A0A3B0YGT6"/>
<dbReference type="EMBL" id="UOFL01000058">
    <property type="protein sequence ID" value="VAW74532.1"/>
    <property type="molecule type" value="Genomic_DNA"/>
</dbReference>
<sequence length="532" mass="59917">MIKKRSFLVIAKCLSPLMKDLVVDFGVATYREELVIHFLSEYQIRMTITEKYFSWASSENDKGEKFCGKEFNSIGPGISCLKEKILVLCDAWGDAGVISLTKVYRFQNNKTGLGVEIRQSTAMDSVLSIFFDPPNQTAEKSVKDYALLRRKLSSNIKPCSSQKEATITANSEDIVYRNICDEPLLSSKILGFCHRNGISMTVENGQTYREAMLNKDNDYGHYESVFQLLTNINLLSANDHYQEEAIEPVSIIIPFFNSESSILKTLSSIENQKINKTFLANCEVILIDDGSRLAVSETVEIDLYSFDLIIVRLEENCGVSNARSIGVAQSSYEILIFLDSDVILSEFYLMDHIVRHHVLHNIVLVSFKKNVHRTDPLLSIAAIQRGIRNPDCLSDLRIATTITASAVGSYDVDKSLQFNILEETNFFKNFHGSRIFGVYDLSCMVTGHNFSCNKNLIDKAAPFSNQFKGWGMEDVYFGLKTIAAGAYIIPVLSSGVYHIKHTSRTGTEDQKQSQYKRNVKIINQILDTPISF</sequence>
<dbReference type="PANTHER" id="PTHR43685:SF2">
    <property type="entry name" value="GLYCOSYLTRANSFERASE 2-LIKE DOMAIN-CONTAINING PROTEIN"/>
    <property type="match status" value="1"/>
</dbReference>
<feature type="domain" description="Glycosyltransferase 2-like" evidence="1">
    <location>
        <begin position="250"/>
        <end position="346"/>
    </location>
</feature>
<dbReference type="CDD" id="cd00761">
    <property type="entry name" value="Glyco_tranf_GTA_type"/>
    <property type="match status" value="1"/>
</dbReference>
<dbReference type="InterPro" id="IPR029044">
    <property type="entry name" value="Nucleotide-diphossugar_trans"/>
</dbReference>
<name>A0A3B0YGT6_9ZZZZ</name>
<dbReference type="Gene3D" id="3.90.550.10">
    <property type="entry name" value="Spore Coat Polysaccharide Biosynthesis Protein SpsA, Chain A"/>
    <property type="match status" value="1"/>
</dbReference>
<evidence type="ECO:0000313" key="2">
    <source>
        <dbReference type="EMBL" id="VAW74532.1"/>
    </source>
</evidence>
<accession>A0A3B0YGT6</accession>
<protein>
    <recommendedName>
        <fullName evidence="1">Glycosyltransferase 2-like domain-containing protein</fullName>
    </recommendedName>
</protein>
<evidence type="ECO:0000259" key="1">
    <source>
        <dbReference type="Pfam" id="PF00535"/>
    </source>
</evidence>
<dbReference type="InterPro" id="IPR050834">
    <property type="entry name" value="Glycosyltransf_2"/>
</dbReference>
<reference evidence="2" key="1">
    <citation type="submission" date="2018-06" db="EMBL/GenBank/DDBJ databases">
        <authorList>
            <person name="Zhirakovskaya E."/>
        </authorList>
    </citation>
    <scope>NUCLEOTIDE SEQUENCE</scope>
</reference>